<dbReference type="SUPFAM" id="SSF46785">
    <property type="entry name" value="Winged helix' DNA-binding domain"/>
    <property type="match status" value="1"/>
</dbReference>
<dbReference type="Gene3D" id="1.10.10.10">
    <property type="entry name" value="Winged helix-like DNA-binding domain superfamily/Winged helix DNA-binding domain"/>
    <property type="match status" value="1"/>
</dbReference>
<evidence type="ECO:0000313" key="2">
    <source>
        <dbReference type="EMBL" id="GAA1791242.1"/>
    </source>
</evidence>
<dbReference type="InterPro" id="IPR039422">
    <property type="entry name" value="MarR/SlyA-like"/>
</dbReference>
<dbReference type="Pfam" id="PF01047">
    <property type="entry name" value="MarR"/>
    <property type="match status" value="1"/>
</dbReference>
<dbReference type="EMBL" id="BAAAPO010000024">
    <property type="protein sequence ID" value="GAA1791242.1"/>
    <property type="molecule type" value="Genomic_DNA"/>
</dbReference>
<evidence type="ECO:0000313" key="3">
    <source>
        <dbReference type="Proteomes" id="UP001499938"/>
    </source>
</evidence>
<proteinExistence type="predicted"/>
<dbReference type="PROSITE" id="PS50995">
    <property type="entry name" value="HTH_MARR_2"/>
    <property type="match status" value="1"/>
</dbReference>
<comment type="caution">
    <text evidence="2">The sequence shown here is derived from an EMBL/GenBank/DDBJ whole genome shotgun (WGS) entry which is preliminary data.</text>
</comment>
<keyword evidence="3" id="KW-1185">Reference proteome</keyword>
<feature type="domain" description="HTH marR-type" evidence="1">
    <location>
        <begin position="16"/>
        <end position="148"/>
    </location>
</feature>
<sequence length="151" mass="16631">MLPRMSREVSPPERSPEPLDALLARTFRMLRHTWSQHGADLGLAPHQGRALRIIGSEGPLRLSALAEQLHIAPRSATEVADALQERGLIERSPDPDDRRATLVSITSAGRDIAEQVATARRAQAEVFFGRLSPQDRSTLQRILSTLSEPGE</sequence>
<name>A0ABN2LJV4_9MICO</name>
<gene>
    <name evidence="2" type="ORF">GCM10009811_15130</name>
</gene>
<reference evidence="2 3" key="1">
    <citation type="journal article" date="2019" name="Int. J. Syst. Evol. Microbiol.">
        <title>The Global Catalogue of Microorganisms (GCM) 10K type strain sequencing project: providing services to taxonomists for standard genome sequencing and annotation.</title>
        <authorList>
            <consortium name="The Broad Institute Genomics Platform"/>
            <consortium name="The Broad Institute Genome Sequencing Center for Infectious Disease"/>
            <person name="Wu L."/>
            <person name="Ma J."/>
        </authorList>
    </citation>
    <scope>NUCLEOTIDE SEQUENCE [LARGE SCALE GENOMIC DNA]</scope>
    <source>
        <strain evidence="2 3">JCM 15592</strain>
    </source>
</reference>
<protein>
    <submittedName>
        <fullName evidence="2">MarR family transcriptional regulator</fullName>
    </submittedName>
</protein>
<evidence type="ECO:0000259" key="1">
    <source>
        <dbReference type="PROSITE" id="PS50995"/>
    </source>
</evidence>
<dbReference type="PRINTS" id="PR00598">
    <property type="entry name" value="HTHMARR"/>
</dbReference>
<dbReference type="PANTHER" id="PTHR33164">
    <property type="entry name" value="TRANSCRIPTIONAL REGULATOR, MARR FAMILY"/>
    <property type="match status" value="1"/>
</dbReference>
<organism evidence="2 3">
    <name type="scientific">Nostocoides veronense</name>
    <dbReference type="NCBI Taxonomy" id="330836"/>
    <lineage>
        <taxon>Bacteria</taxon>
        <taxon>Bacillati</taxon>
        <taxon>Actinomycetota</taxon>
        <taxon>Actinomycetes</taxon>
        <taxon>Micrococcales</taxon>
        <taxon>Intrasporangiaceae</taxon>
        <taxon>Nostocoides</taxon>
    </lineage>
</organism>
<dbReference type="Proteomes" id="UP001499938">
    <property type="component" value="Unassembled WGS sequence"/>
</dbReference>
<dbReference type="PANTHER" id="PTHR33164:SF57">
    <property type="entry name" value="MARR-FAMILY TRANSCRIPTIONAL REGULATOR"/>
    <property type="match status" value="1"/>
</dbReference>
<dbReference type="SMART" id="SM00347">
    <property type="entry name" value="HTH_MARR"/>
    <property type="match status" value="1"/>
</dbReference>
<dbReference type="InterPro" id="IPR036388">
    <property type="entry name" value="WH-like_DNA-bd_sf"/>
</dbReference>
<dbReference type="InterPro" id="IPR000835">
    <property type="entry name" value="HTH_MarR-typ"/>
</dbReference>
<accession>A0ABN2LJV4</accession>
<dbReference type="InterPro" id="IPR036390">
    <property type="entry name" value="WH_DNA-bd_sf"/>
</dbReference>